<dbReference type="InterPro" id="IPR051313">
    <property type="entry name" value="Bact_iron-sidero_bind"/>
</dbReference>
<keyword evidence="4 6" id="KW-0732">Signal</keyword>
<evidence type="ECO:0000313" key="9">
    <source>
        <dbReference type="Proteomes" id="UP001596378"/>
    </source>
</evidence>
<evidence type="ECO:0000256" key="6">
    <source>
        <dbReference type="SAM" id="SignalP"/>
    </source>
</evidence>
<gene>
    <name evidence="8" type="ORF">ACFQMJ_04900</name>
</gene>
<dbReference type="PROSITE" id="PS50983">
    <property type="entry name" value="FE_B12_PBP"/>
    <property type="match status" value="1"/>
</dbReference>
<evidence type="ECO:0000256" key="5">
    <source>
        <dbReference type="SAM" id="MobiDB-lite"/>
    </source>
</evidence>
<dbReference type="CDD" id="cd01146">
    <property type="entry name" value="FhuD"/>
    <property type="match status" value="1"/>
</dbReference>
<evidence type="ECO:0000256" key="3">
    <source>
        <dbReference type="ARBA" id="ARBA00022448"/>
    </source>
</evidence>
<evidence type="ECO:0000256" key="1">
    <source>
        <dbReference type="ARBA" id="ARBA00004196"/>
    </source>
</evidence>
<evidence type="ECO:0000256" key="2">
    <source>
        <dbReference type="ARBA" id="ARBA00008814"/>
    </source>
</evidence>
<dbReference type="Gene3D" id="3.40.50.1980">
    <property type="entry name" value="Nitrogenase molybdenum iron protein domain"/>
    <property type="match status" value="2"/>
</dbReference>
<keyword evidence="9" id="KW-1185">Reference proteome</keyword>
<evidence type="ECO:0000256" key="4">
    <source>
        <dbReference type="ARBA" id="ARBA00022729"/>
    </source>
</evidence>
<dbReference type="SUPFAM" id="SSF53807">
    <property type="entry name" value="Helical backbone' metal receptor"/>
    <property type="match status" value="1"/>
</dbReference>
<comment type="caution">
    <text evidence="8">The sequence shown here is derived from an EMBL/GenBank/DDBJ whole genome shotgun (WGS) entry which is preliminary data.</text>
</comment>
<dbReference type="Pfam" id="PF01497">
    <property type="entry name" value="Peripla_BP_2"/>
    <property type="match status" value="1"/>
</dbReference>
<dbReference type="PANTHER" id="PTHR30532:SF1">
    <property type="entry name" value="IRON(3+)-HYDROXAMATE-BINDING PROTEIN FHUD"/>
    <property type="match status" value="1"/>
</dbReference>
<evidence type="ECO:0000259" key="7">
    <source>
        <dbReference type="PROSITE" id="PS50983"/>
    </source>
</evidence>
<feature type="domain" description="Fe/B12 periplasmic-binding" evidence="7">
    <location>
        <begin position="74"/>
        <end position="342"/>
    </location>
</feature>
<feature type="compositionally biased region" description="Polar residues" evidence="5">
    <location>
        <begin position="19"/>
        <end position="44"/>
    </location>
</feature>
<protein>
    <submittedName>
        <fullName evidence="8">ABC transporter substrate-binding protein</fullName>
    </submittedName>
</protein>
<proteinExistence type="inferred from homology"/>
<feature type="region of interest" description="Disordered" evidence="5">
    <location>
        <begin position="19"/>
        <end position="60"/>
    </location>
</feature>
<accession>A0ABW2F8M1</accession>
<dbReference type="Proteomes" id="UP001596378">
    <property type="component" value="Unassembled WGS sequence"/>
</dbReference>
<dbReference type="InterPro" id="IPR002491">
    <property type="entry name" value="ABC_transptr_periplasmic_BD"/>
</dbReference>
<comment type="subcellular location">
    <subcellularLocation>
        <location evidence="1">Cell envelope</location>
    </subcellularLocation>
</comment>
<dbReference type="RefSeq" id="WP_378107639.1">
    <property type="nucleotide sequence ID" value="NZ_JBHSUP010000026.1"/>
</dbReference>
<name>A0ABW2F8M1_9BACL</name>
<feature type="chain" id="PRO_5047029577" evidence="6">
    <location>
        <begin position="21"/>
        <end position="342"/>
    </location>
</feature>
<reference evidence="9" key="1">
    <citation type="journal article" date="2019" name="Int. J. Syst. Evol. Microbiol.">
        <title>The Global Catalogue of Microorganisms (GCM) 10K type strain sequencing project: providing services to taxonomists for standard genome sequencing and annotation.</title>
        <authorList>
            <consortium name="The Broad Institute Genomics Platform"/>
            <consortium name="The Broad Institute Genome Sequencing Center for Infectious Disease"/>
            <person name="Wu L."/>
            <person name="Ma J."/>
        </authorList>
    </citation>
    <scope>NUCLEOTIDE SEQUENCE [LARGE SCALE GENOMIC DNA]</scope>
    <source>
        <strain evidence="9">KCTC 12907</strain>
    </source>
</reference>
<keyword evidence="3" id="KW-0813">Transport</keyword>
<feature type="signal peptide" evidence="6">
    <location>
        <begin position="1"/>
        <end position="20"/>
    </location>
</feature>
<dbReference type="PANTHER" id="PTHR30532">
    <property type="entry name" value="IRON III DICITRATE-BINDING PERIPLASMIC PROTEIN"/>
    <property type="match status" value="1"/>
</dbReference>
<comment type="similarity">
    <text evidence="2">Belongs to the bacterial solute-binding protein 8 family.</text>
</comment>
<evidence type="ECO:0000313" key="8">
    <source>
        <dbReference type="EMBL" id="MFC7147867.1"/>
    </source>
</evidence>
<sequence>MTLTLLAVLLTACGSNANQAAGDQPSASDGAASKQTSQPAQTDSAEAAANPEGNTTKSVKHDYGETVIPVHPKRIVSYLQEDILLALDVPLVLAYRKEGDFLYEELQEKNVPTFQSGSEPNYEAVLDAQPDLIIISSGFPDQAAYEKLSKIAPTLAYDRDQWQESIVKIGQALGLEDEANAILQAYRNKLKQARETIIQTVGANKTVALVRTSEKEAELFFPDFSFGNVLYHDLGLTPATSITDLRKTTEETWGITLSLEKLPELTADYLFVTAGGSMSPPEVYQKALDTLTGVEKLQVWKAIPAVKQNHKYNVSARRWMLSGPIADSAKIDDVVQALTDGK</sequence>
<organism evidence="8 9">
    <name type="scientific">Cohnella cellulosilytica</name>
    <dbReference type="NCBI Taxonomy" id="986710"/>
    <lineage>
        <taxon>Bacteria</taxon>
        <taxon>Bacillati</taxon>
        <taxon>Bacillota</taxon>
        <taxon>Bacilli</taxon>
        <taxon>Bacillales</taxon>
        <taxon>Paenibacillaceae</taxon>
        <taxon>Cohnella</taxon>
    </lineage>
</organism>
<dbReference type="EMBL" id="JBHTAI010000002">
    <property type="protein sequence ID" value="MFC7147867.1"/>
    <property type="molecule type" value="Genomic_DNA"/>
</dbReference>